<sequence>MLPDRASGWPGSPAGAEHCEPTLGQRPGQPWRRPGRGWDGGSSAQHTMAPRSVQLHLGQPLTLFPSTALLFLFALHDHDKSGQLDGLEFLHLLMEMGAQQAQGQPSPESVIVVVDSILATQDLNGDGLLNPSELLLPTTKGQPPSPAQADVSDGERLVQRAEQEPEEQSAVALEMPGPLGAADPGMEPSEVPVPTAEQPGAEEGALHSHPGQETAAQPEEDGHWEAGGPKGEVGNAEI</sequence>
<feature type="compositionally biased region" description="Basic and acidic residues" evidence="5">
    <location>
        <begin position="153"/>
        <end position="163"/>
    </location>
</feature>
<dbReference type="PANTHER" id="PTHR23104:SF15">
    <property type="entry name" value="CELL GROWTH REGULATOR WITH EF HAND DOMAIN PROTEIN 1"/>
    <property type="match status" value="1"/>
</dbReference>
<evidence type="ECO:0000259" key="6">
    <source>
        <dbReference type="PROSITE" id="PS50222"/>
    </source>
</evidence>
<organism evidence="7 8">
    <name type="scientific">Pelusios castaneus</name>
    <name type="common">West African mud turtle</name>
    <dbReference type="NCBI Taxonomy" id="367368"/>
    <lineage>
        <taxon>Eukaryota</taxon>
        <taxon>Metazoa</taxon>
        <taxon>Chordata</taxon>
        <taxon>Craniata</taxon>
        <taxon>Vertebrata</taxon>
        <taxon>Euteleostomi</taxon>
        <taxon>Archelosauria</taxon>
        <taxon>Testudinata</taxon>
        <taxon>Testudines</taxon>
        <taxon>Pleurodira</taxon>
        <taxon>Pelomedusidae</taxon>
        <taxon>Pelusios</taxon>
    </lineage>
</organism>
<feature type="region of interest" description="Disordered" evidence="5">
    <location>
        <begin position="130"/>
        <end position="238"/>
    </location>
</feature>
<dbReference type="PROSITE" id="PS50222">
    <property type="entry name" value="EF_HAND_2"/>
    <property type="match status" value="1"/>
</dbReference>
<dbReference type="InterPro" id="IPR011992">
    <property type="entry name" value="EF-hand-dom_pair"/>
</dbReference>
<accession>A0A8C8SDT5</accession>
<dbReference type="InterPro" id="IPR002048">
    <property type="entry name" value="EF_hand_dom"/>
</dbReference>
<proteinExistence type="predicted"/>
<evidence type="ECO:0000256" key="1">
    <source>
        <dbReference type="ARBA" id="ARBA00022723"/>
    </source>
</evidence>
<name>A0A8C8SDT5_9SAUR</name>
<protein>
    <recommendedName>
        <fullName evidence="6">EF-hand domain-containing protein</fullName>
    </recommendedName>
</protein>
<feature type="region of interest" description="Disordered" evidence="5">
    <location>
        <begin position="1"/>
        <end position="46"/>
    </location>
</feature>
<dbReference type="AlphaFoldDB" id="A0A8C8SDT5"/>
<dbReference type="SUPFAM" id="SSF47473">
    <property type="entry name" value="EF-hand"/>
    <property type="match status" value="1"/>
</dbReference>
<reference evidence="7" key="1">
    <citation type="submission" date="2025-08" db="UniProtKB">
        <authorList>
            <consortium name="Ensembl"/>
        </authorList>
    </citation>
    <scope>IDENTIFICATION</scope>
</reference>
<evidence type="ECO:0000256" key="2">
    <source>
        <dbReference type="ARBA" id="ARBA00022729"/>
    </source>
</evidence>
<dbReference type="Ensembl" id="ENSPCET00000020105.1">
    <property type="protein sequence ID" value="ENSPCEP00000019443.1"/>
    <property type="gene ID" value="ENSPCEG00000015118.1"/>
</dbReference>
<evidence type="ECO:0000256" key="4">
    <source>
        <dbReference type="ARBA" id="ARBA00022837"/>
    </source>
</evidence>
<dbReference type="InterPro" id="IPR018247">
    <property type="entry name" value="EF_Hand_1_Ca_BS"/>
</dbReference>
<keyword evidence="1" id="KW-0479">Metal-binding</keyword>
<evidence type="ECO:0000256" key="5">
    <source>
        <dbReference type="SAM" id="MobiDB-lite"/>
    </source>
</evidence>
<dbReference type="PANTHER" id="PTHR23104">
    <property type="entry name" value="MULTIPLE COAGULATION FACTOR DEFICIENCY PROTEIN 2 NEURAL STEM CELL DERIVED NEURONAL SURVIVAL PROTEIN"/>
    <property type="match status" value="1"/>
</dbReference>
<dbReference type="PROSITE" id="PS00018">
    <property type="entry name" value="EF_HAND_1"/>
    <property type="match status" value="2"/>
</dbReference>
<keyword evidence="8" id="KW-1185">Reference proteome</keyword>
<evidence type="ECO:0000256" key="3">
    <source>
        <dbReference type="ARBA" id="ARBA00022737"/>
    </source>
</evidence>
<evidence type="ECO:0000313" key="8">
    <source>
        <dbReference type="Proteomes" id="UP000694393"/>
    </source>
</evidence>
<keyword evidence="4" id="KW-0106">Calcium</keyword>
<dbReference type="InterPro" id="IPR052110">
    <property type="entry name" value="MCFD2-like"/>
</dbReference>
<dbReference type="GO" id="GO:0005509">
    <property type="term" value="F:calcium ion binding"/>
    <property type="evidence" value="ECO:0007669"/>
    <property type="project" value="InterPro"/>
</dbReference>
<reference evidence="7" key="2">
    <citation type="submission" date="2025-09" db="UniProtKB">
        <authorList>
            <consortium name="Ensembl"/>
        </authorList>
    </citation>
    <scope>IDENTIFICATION</scope>
</reference>
<dbReference type="Gene3D" id="1.10.238.10">
    <property type="entry name" value="EF-hand"/>
    <property type="match status" value="1"/>
</dbReference>
<keyword evidence="2" id="KW-0732">Signal</keyword>
<dbReference type="Proteomes" id="UP000694393">
    <property type="component" value="Unplaced"/>
</dbReference>
<keyword evidence="3" id="KW-0677">Repeat</keyword>
<evidence type="ECO:0000313" key="7">
    <source>
        <dbReference type="Ensembl" id="ENSPCEP00000019443.1"/>
    </source>
</evidence>
<feature type="domain" description="EF-hand" evidence="6">
    <location>
        <begin position="64"/>
        <end position="99"/>
    </location>
</feature>